<dbReference type="VEuPathDB" id="FungiDB:PC110_g5119"/>
<sequence>MAFVAKLQDVEQQLLRATQVVQLHVRLADTGPAELEEAEEKGIVGFIESVERAQRGLENIMTQLLVLAKCRVSKSSREEEVDEKTARKPSWLMQLVEDLTDVENAAKDSAVAEVLAPVKKCRDDLVEYCSLDNCDALEDMSNYVILIERHRGVQADHLLPYLLTLLRKFICDCTDYQLRQDVVGEAPRTDSEWIRFSDIGNKLANWMQVLWRAEVKCSKVDALLVSSYFREFETRFPGTLPAVLHESWCQITGDAGNKILDNYEASLESQHQARTDNQQMVSDSSVNSAPNAAPTGVMIPVSDGPKPLEKFISATKEAQIEFEKVMIDRTSDSGLKKDRELTIAKWSDVLKNCFGQACMDLCTRLSRGDLHEQLATAFCEATKFTVSLITVYESRSFPHSWITATIMILDATLEEATRSEFSQELEPLIQSRNELLRYCDRHYPNWFDGVEDSLTGIERGVSKIAASKELRAAVLKLGEKFRSICTYMMLRQKIGVTLEWPEDSWRKFNDVGLVLSHWLQRVGKSLAGWAQVMSQELLKFSLMFPGRVPKPLLKFYRSDNMRKHFAAATARLKRTKTSAYSEISDSGTVVSGVKRARIDPDIIDYPTKRSATAGMDLKLGGDATIHATKVKIIAHLQMGTAIGHIFAICEVLNSKAAKRIQNYLDQTREVNAQVLDLLGQGMDSNSRQTFDRATEILTDVIWGMGQIDKSLAASRESLQKYWRVHYADVLQTIRVYAAETNSMLAGLDSFQLGIRVQRLVLYYRNACDVYFHELNGIVPSSKKEQLRAELMEIGAVLNSWIERVLAHKIQLQQLVNAAEFDMRITRLIDTLPGCAPASLVTNIRQAFGIPEPRALRPHPRQR</sequence>
<dbReference type="Proteomes" id="UP000736787">
    <property type="component" value="Unassembled WGS sequence"/>
</dbReference>
<name>A0A8T1CRX0_9STRA</name>
<accession>A0A8T1CRX0</accession>
<dbReference type="VEuPathDB" id="FungiDB:PC110_g5118"/>
<gene>
    <name evidence="1" type="ORF">PC117_g13825</name>
</gene>
<organism evidence="1 2">
    <name type="scientific">Phytophthora cactorum</name>
    <dbReference type="NCBI Taxonomy" id="29920"/>
    <lineage>
        <taxon>Eukaryota</taxon>
        <taxon>Sar</taxon>
        <taxon>Stramenopiles</taxon>
        <taxon>Oomycota</taxon>
        <taxon>Peronosporomycetes</taxon>
        <taxon>Peronosporales</taxon>
        <taxon>Peronosporaceae</taxon>
        <taxon>Phytophthora</taxon>
    </lineage>
</organism>
<protein>
    <submittedName>
        <fullName evidence="1">Uncharacterized protein</fullName>
    </submittedName>
</protein>
<comment type="caution">
    <text evidence="1">The sequence shown here is derived from an EMBL/GenBank/DDBJ whole genome shotgun (WGS) entry which is preliminary data.</text>
</comment>
<proteinExistence type="predicted"/>
<dbReference type="AlphaFoldDB" id="A0A8T1CRX0"/>
<dbReference type="EMBL" id="RCMK01000415">
    <property type="protein sequence ID" value="KAG2930012.1"/>
    <property type="molecule type" value="Genomic_DNA"/>
</dbReference>
<reference evidence="1" key="1">
    <citation type="submission" date="2018-10" db="EMBL/GenBank/DDBJ databases">
        <title>Effector identification in a new, highly contiguous assembly of the strawberry crown rot pathogen Phytophthora cactorum.</title>
        <authorList>
            <person name="Armitage A.D."/>
            <person name="Nellist C.F."/>
            <person name="Bates H."/>
            <person name="Vickerstaff R.J."/>
            <person name="Harrison R.J."/>
        </authorList>
    </citation>
    <scope>NUCLEOTIDE SEQUENCE</scope>
    <source>
        <strain evidence="1">4040</strain>
    </source>
</reference>
<dbReference type="VEuPathDB" id="FungiDB:PC110_g5117"/>
<evidence type="ECO:0000313" key="2">
    <source>
        <dbReference type="Proteomes" id="UP000736787"/>
    </source>
</evidence>
<evidence type="ECO:0000313" key="1">
    <source>
        <dbReference type="EMBL" id="KAG2930012.1"/>
    </source>
</evidence>